<feature type="transmembrane region" description="Helical" evidence="1">
    <location>
        <begin position="21"/>
        <end position="47"/>
    </location>
</feature>
<proteinExistence type="predicted"/>
<comment type="caution">
    <text evidence="2">The sequence shown here is derived from an EMBL/GenBank/DDBJ whole genome shotgun (WGS) entry which is preliminary data.</text>
</comment>
<evidence type="ECO:0000256" key="1">
    <source>
        <dbReference type="SAM" id="Phobius"/>
    </source>
</evidence>
<dbReference type="Proteomes" id="UP000176863">
    <property type="component" value="Unassembled WGS sequence"/>
</dbReference>
<evidence type="ECO:0000313" key="3">
    <source>
        <dbReference type="Proteomes" id="UP000176863"/>
    </source>
</evidence>
<gene>
    <name evidence="2" type="ORF">A2851_04945</name>
</gene>
<dbReference type="STRING" id="1798480.A2851_04945"/>
<keyword evidence="1" id="KW-1133">Transmembrane helix</keyword>
<dbReference type="AlphaFoldDB" id="A0A1F6CT57"/>
<protein>
    <submittedName>
        <fullName evidence="2">Uncharacterized protein</fullName>
    </submittedName>
</protein>
<keyword evidence="1" id="KW-0472">Membrane</keyword>
<keyword evidence="1" id="KW-0812">Transmembrane</keyword>
<name>A0A1F6CT57_9BACT</name>
<accession>A0A1F6CT57</accession>
<dbReference type="EMBL" id="MFKT01000029">
    <property type="protein sequence ID" value="OGG52368.1"/>
    <property type="molecule type" value="Genomic_DNA"/>
</dbReference>
<sequence>MSNVLPHEAQKVVWGMYRARFVVAGSLVGLAAAALSGLALLPTYLALQVGQRDSSPEISSRGSVDQADREGIIHTQSLLAALSPLLAATTTPTETIALALSLRPAHVTVDHVSYTSGSPSTIMIVGSAAREAINAYRQALQSDPHWKSVSVPVGDLAGAVGGQFSVTLVLAKDL</sequence>
<organism evidence="2 3">
    <name type="scientific">Candidatus Kaiserbacteria bacterium RIFCSPHIGHO2_01_FULL_53_29</name>
    <dbReference type="NCBI Taxonomy" id="1798480"/>
    <lineage>
        <taxon>Bacteria</taxon>
        <taxon>Candidatus Kaiseribacteriota</taxon>
    </lineage>
</organism>
<reference evidence="2 3" key="1">
    <citation type="journal article" date="2016" name="Nat. Commun.">
        <title>Thousands of microbial genomes shed light on interconnected biogeochemical processes in an aquifer system.</title>
        <authorList>
            <person name="Anantharaman K."/>
            <person name="Brown C.T."/>
            <person name="Hug L.A."/>
            <person name="Sharon I."/>
            <person name="Castelle C.J."/>
            <person name="Probst A.J."/>
            <person name="Thomas B.C."/>
            <person name="Singh A."/>
            <person name="Wilkins M.J."/>
            <person name="Karaoz U."/>
            <person name="Brodie E.L."/>
            <person name="Williams K.H."/>
            <person name="Hubbard S.S."/>
            <person name="Banfield J.F."/>
        </authorList>
    </citation>
    <scope>NUCLEOTIDE SEQUENCE [LARGE SCALE GENOMIC DNA]</scope>
</reference>
<evidence type="ECO:0000313" key="2">
    <source>
        <dbReference type="EMBL" id="OGG52368.1"/>
    </source>
</evidence>